<evidence type="ECO:0000259" key="1">
    <source>
        <dbReference type="PROSITE" id="PS50181"/>
    </source>
</evidence>
<proteinExistence type="predicted"/>
<dbReference type="Proteomes" id="UP001383192">
    <property type="component" value="Unassembled WGS sequence"/>
</dbReference>
<evidence type="ECO:0000313" key="3">
    <source>
        <dbReference type="Proteomes" id="UP001383192"/>
    </source>
</evidence>
<name>A0AAW0C4K3_9AGAR</name>
<protein>
    <recommendedName>
        <fullName evidence="1">F-box domain-containing protein</fullName>
    </recommendedName>
</protein>
<feature type="domain" description="F-box" evidence="1">
    <location>
        <begin position="35"/>
        <end position="83"/>
    </location>
</feature>
<organism evidence="2 3">
    <name type="scientific">Paramarasmius palmivorus</name>
    <dbReference type="NCBI Taxonomy" id="297713"/>
    <lineage>
        <taxon>Eukaryota</taxon>
        <taxon>Fungi</taxon>
        <taxon>Dikarya</taxon>
        <taxon>Basidiomycota</taxon>
        <taxon>Agaricomycotina</taxon>
        <taxon>Agaricomycetes</taxon>
        <taxon>Agaricomycetidae</taxon>
        <taxon>Agaricales</taxon>
        <taxon>Marasmiineae</taxon>
        <taxon>Marasmiaceae</taxon>
        <taxon>Paramarasmius</taxon>
    </lineage>
</organism>
<comment type="caution">
    <text evidence="2">The sequence shown here is derived from an EMBL/GenBank/DDBJ whole genome shotgun (WGS) entry which is preliminary data.</text>
</comment>
<dbReference type="SUPFAM" id="SSF52047">
    <property type="entry name" value="RNI-like"/>
    <property type="match status" value="1"/>
</dbReference>
<gene>
    <name evidence="2" type="ORF">VNI00_012532</name>
</gene>
<dbReference type="PROSITE" id="PS50181">
    <property type="entry name" value="FBOX"/>
    <property type="match status" value="1"/>
</dbReference>
<accession>A0AAW0C4K3</accession>
<dbReference type="InterPro" id="IPR001810">
    <property type="entry name" value="F-box_dom"/>
</dbReference>
<dbReference type="Gene3D" id="3.80.10.10">
    <property type="entry name" value="Ribonuclease Inhibitor"/>
    <property type="match status" value="1"/>
</dbReference>
<dbReference type="InterPro" id="IPR032675">
    <property type="entry name" value="LRR_dom_sf"/>
</dbReference>
<sequence>MLAVKSTSTLSLDIGTSYYATEAPSYPQEFWASGSPHLLTLPLEIIDQILAELDLRSDLISLALASRTCAHLVIPRHIEYRVIRTRYRFAEVWAHLARRSDLARNVRRVNICLKENHLAPDCCPSTLVPPKPASHKDALPLEVARLGNICRALRHMKGLEEFVLENPDDRASVVYLSTCREGDILHALGTSTRLTHLALSGHMDLRTSDPSLRIDQVWRLEHLQYVSLRGGTWALPSMGAVVREFLKRSPLVKFLELPLEITSLADSFFPHLRQLRLFLQSGAGSASSTAWSAFLTNHPDLEELSCSPLLITLPANGLPALRCLQADLNSLGQFGGNEEECSLQCIDATLPLNSLGDKFIRGKHCSELRKLALQTWPHALLSYAEIFPQLEWLSIREFPAMDLDDVLTYLSAFKELRVFRGSAIWAAVQYDDQKMHLAIMELVQLCPKLQELDHKRYHEKRRAFKRIVIKREEVDGVLSITYNVKNPSPRSTFDAAGGVFD</sequence>
<dbReference type="EMBL" id="JAYKXP010000059">
    <property type="protein sequence ID" value="KAK7033908.1"/>
    <property type="molecule type" value="Genomic_DNA"/>
</dbReference>
<evidence type="ECO:0000313" key="2">
    <source>
        <dbReference type="EMBL" id="KAK7033908.1"/>
    </source>
</evidence>
<reference evidence="2 3" key="1">
    <citation type="submission" date="2024-01" db="EMBL/GenBank/DDBJ databases">
        <title>A draft genome for a cacao thread blight-causing isolate of Paramarasmius palmivorus.</title>
        <authorList>
            <person name="Baruah I.K."/>
            <person name="Bukari Y."/>
            <person name="Amoako-Attah I."/>
            <person name="Meinhardt L.W."/>
            <person name="Bailey B.A."/>
            <person name="Cohen S.P."/>
        </authorList>
    </citation>
    <scope>NUCLEOTIDE SEQUENCE [LARGE SCALE GENOMIC DNA]</scope>
    <source>
        <strain evidence="2 3">GH-12</strain>
    </source>
</reference>
<dbReference type="AlphaFoldDB" id="A0AAW0C4K3"/>
<keyword evidence="3" id="KW-1185">Reference proteome</keyword>